<reference evidence="1 2" key="1">
    <citation type="submission" date="2021-03" db="EMBL/GenBank/DDBJ databases">
        <title>Assistant Professor.</title>
        <authorList>
            <person name="Huq M.A."/>
        </authorList>
    </citation>
    <scope>NUCLEOTIDE SEQUENCE [LARGE SCALE GENOMIC DNA]</scope>
    <source>
        <strain evidence="1 2">MAH-29</strain>
    </source>
</reference>
<evidence type="ECO:0000313" key="1">
    <source>
        <dbReference type="EMBL" id="MBO9205236.1"/>
    </source>
</evidence>
<organism evidence="1 2">
    <name type="scientific">Niastella soli</name>
    <dbReference type="NCBI Taxonomy" id="2821487"/>
    <lineage>
        <taxon>Bacteria</taxon>
        <taxon>Pseudomonadati</taxon>
        <taxon>Bacteroidota</taxon>
        <taxon>Chitinophagia</taxon>
        <taxon>Chitinophagales</taxon>
        <taxon>Chitinophagaceae</taxon>
        <taxon>Niastella</taxon>
    </lineage>
</organism>
<accession>A0ABS3Z4Y9</accession>
<evidence type="ECO:0000313" key="2">
    <source>
        <dbReference type="Proteomes" id="UP000677244"/>
    </source>
</evidence>
<dbReference type="EMBL" id="JAGHKO010000024">
    <property type="protein sequence ID" value="MBO9205236.1"/>
    <property type="molecule type" value="Genomic_DNA"/>
</dbReference>
<protein>
    <submittedName>
        <fullName evidence="1">Uncharacterized protein</fullName>
    </submittedName>
</protein>
<sequence length="214" mass="24746">MLEQLIEITNSEAFILKGNLIINEVVARQKTFDLKIRFMIIDHINDLIQYEGEIFCEGHGTSSRLEGLKFPYNRIKLYTSHPALWENNNILYLNLQGSVTNVAELIGDLYIAHNNACGNWIDFHRLFFSIPQWINTKEGATIHIPESLLETYQPIFNKHGVTFSKRSTDKGKHKHSLLLFGNPGISPDNFYLLQPYIIAEKFTVTMNEVNRLMY</sequence>
<keyword evidence="2" id="KW-1185">Reference proteome</keyword>
<dbReference type="Proteomes" id="UP000677244">
    <property type="component" value="Unassembled WGS sequence"/>
</dbReference>
<name>A0ABS3Z4Y9_9BACT</name>
<proteinExistence type="predicted"/>
<gene>
    <name evidence="1" type="ORF">J7I42_33420</name>
</gene>
<dbReference type="RefSeq" id="WP_209144617.1">
    <property type="nucleotide sequence ID" value="NZ_JAGHKO010000024.1"/>
</dbReference>
<comment type="caution">
    <text evidence="1">The sequence shown here is derived from an EMBL/GenBank/DDBJ whole genome shotgun (WGS) entry which is preliminary data.</text>
</comment>